<keyword evidence="3" id="KW-1185">Reference proteome</keyword>
<dbReference type="EMBL" id="JACHBQ010000001">
    <property type="protein sequence ID" value="MBB5639490.1"/>
    <property type="molecule type" value="Genomic_DNA"/>
</dbReference>
<organism evidence="1 3">
    <name type="scientific">Cryobacterium roopkundense</name>
    <dbReference type="NCBI Taxonomy" id="1001240"/>
    <lineage>
        <taxon>Bacteria</taxon>
        <taxon>Bacillati</taxon>
        <taxon>Actinomycetota</taxon>
        <taxon>Actinomycetes</taxon>
        <taxon>Micrococcales</taxon>
        <taxon>Microbacteriaceae</taxon>
        <taxon>Cryobacterium</taxon>
    </lineage>
</organism>
<reference evidence="1 3" key="1">
    <citation type="submission" date="2014-08" db="EMBL/GenBank/DDBJ databases">
        <authorList>
            <person name="Sisinthy S."/>
        </authorList>
    </citation>
    <scope>NUCLEOTIDE SEQUENCE [LARGE SCALE GENOMIC DNA]</scope>
    <source>
        <strain evidence="1 3">RuG17</strain>
    </source>
</reference>
<dbReference type="STRING" id="1001240.GY21_00735"/>
<dbReference type="Proteomes" id="UP000561726">
    <property type="component" value="Unassembled WGS sequence"/>
</dbReference>
<dbReference type="EMBL" id="JPXF01000002">
    <property type="protein sequence ID" value="KGJ82331.1"/>
    <property type="molecule type" value="Genomic_DNA"/>
</dbReference>
<protein>
    <submittedName>
        <fullName evidence="1">Uncharacterized protein</fullName>
    </submittedName>
</protein>
<evidence type="ECO:0000313" key="3">
    <source>
        <dbReference type="Proteomes" id="UP000029864"/>
    </source>
</evidence>
<dbReference type="AlphaFoldDB" id="A0A099JVZ4"/>
<sequence length="208" mass="21725">MSDQVDYRLVLPPGWARIPLDERAPTASNVVVNRAVTNAPVSAQSQVRRFVTAQLREVVQGARSVSGVDLYLPVDLVDGAPVALSIVVSAPELPESENSAADALLAFAARGGATAVEVGGRLAVRQAGDAAAVFGDDGQLQIPESRRISYAIVSPIGDRLLIVTGSMLRLPTPDADRVMDALEQLFDAMALSVRFAPAAPVNATVGVS</sequence>
<name>A0A099JVZ4_9MICO</name>
<reference evidence="2 4" key="2">
    <citation type="submission" date="2020-08" db="EMBL/GenBank/DDBJ databases">
        <title>Sequencing the genomes of 1000 actinobacteria strains.</title>
        <authorList>
            <person name="Klenk H.-P."/>
        </authorList>
    </citation>
    <scope>NUCLEOTIDE SEQUENCE [LARGE SCALE GENOMIC DNA]</scope>
    <source>
        <strain evidence="2 4">DSM 21065</strain>
    </source>
</reference>
<evidence type="ECO:0000313" key="4">
    <source>
        <dbReference type="Proteomes" id="UP000561726"/>
    </source>
</evidence>
<dbReference type="Proteomes" id="UP000029864">
    <property type="component" value="Unassembled WGS sequence"/>
</dbReference>
<accession>A0A099JVZ4</accession>
<evidence type="ECO:0000313" key="2">
    <source>
        <dbReference type="EMBL" id="MBB5639490.1"/>
    </source>
</evidence>
<comment type="caution">
    <text evidence="1">The sequence shown here is derived from an EMBL/GenBank/DDBJ whole genome shotgun (WGS) entry which is preliminary data.</text>
</comment>
<proteinExistence type="predicted"/>
<dbReference type="RefSeq" id="WP_035834578.1">
    <property type="nucleotide sequence ID" value="NZ_JACHBQ010000001.1"/>
</dbReference>
<dbReference type="OrthoDB" id="4196369at2"/>
<gene>
    <name evidence="2" type="ORF">BJ997_000038</name>
    <name evidence="1" type="ORF">GY21_00735</name>
</gene>
<evidence type="ECO:0000313" key="1">
    <source>
        <dbReference type="EMBL" id="KGJ82331.1"/>
    </source>
</evidence>